<gene>
    <name evidence="2" type="ORF">KY290_017099</name>
</gene>
<feature type="compositionally biased region" description="Basic and acidic residues" evidence="1">
    <location>
        <begin position="196"/>
        <end position="208"/>
    </location>
</feature>
<protein>
    <recommendedName>
        <fullName evidence="4">Retrotransposon gag domain-containing protein</fullName>
    </recommendedName>
</protein>
<accession>A0ABQ7VAK8</accession>
<feature type="compositionally biased region" description="Polar residues" evidence="1">
    <location>
        <begin position="49"/>
        <end position="88"/>
    </location>
</feature>
<feature type="compositionally biased region" description="Pro residues" evidence="1">
    <location>
        <begin position="91"/>
        <end position="101"/>
    </location>
</feature>
<evidence type="ECO:0000313" key="3">
    <source>
        <dbReference type="Proteomes" id="UP000826656"/>
    </source>
</evidence>
<evidence type="ECO:0000313" key="2">
    <source>
        <dbReference type="EMBL" id="KAH0761026.1"/>
    </source>
</evidence>
<proteinExistence type="predicted"/>
<dbReference type="EMBL" id="JAIVGD010000013">
    <property type="protein sequence ID" value="KAH0761026.1"/>
    <property type="molecule type" value="Genomic_DNA"/>
</dbReference>
<organism evidence="2 3">
    <name type="scientific">Solanum tuberosum</name>
    <name type="common">Potato</name>
    <dbReference type="NCBI Taxonomy" id="4113"/>
    <lineage>
        <taxon>Eukaryota</taxon>
        <taxon>Viridiplantae</taxon>
        <taxon>Streptophyta</taxon>
        <taxon>Embryophyta</taxon>
        <taxon>Tracheophyta</taxon>
        <taxon>Spermatophyta</taxon>
        <taxon>Magnoliopsida</taxon>
        <taxon>eudicotyledons</taxon>
        <taxon>Gunneridae</taxon>
        <taxon>Pentapetalae</taxon>
        <taxon>asterids</taxon>
        <taxon>lamiids</taxon>
        <taxon>Solanales</taxon>
        <taxon>Solanaceae</taxon>
        <taxon>Solanoideae</taxon>
        <taxon>Solaneae</taxon>
        <taxon>Solanum</taxon>
    </lineage>
</organism>
<evidence type="ECO:0008006" key="4">
    <source>
        <dbReference type="Google" id="ProtNLM"/>
    </source>
</evidence>
<name>A0ABQ7VAK8_SOLTU</name>
<sequence length="328" mass="38607">MEVLANISKQVADMNGKLGGMEERLVQVENENRRKAIQPEYDEIRRASVHSTTLASGQAHNLCSPPQSQTRNYQRPTFQTPNPSNHLRQPTPHPNPQPYHPPQENLPFVANQVQYQTQFRNASNASFHEPYTSHPQNVPQMPYQDYQYQNPIYDEIHEEFNNDEIWKHGGRDGNGVQRGVRPRGLGWDQGMGDQEYGNRGDRMGHRGDRMVNRGNRFRERNDHQDRGLNTIKVTLPRFKGSSDPDEFLEWKFQSERIFLTNNISETLKAKYALTQFEGYASTWWESKRRERESHHDYELPTWKELIALMELRYLTPNYYQEVLKKVYM</sequence>
<reference evidence="2 3" key="1">
    <citation type="journal article" date="2021" name="bioRxiv">
        <title>Chromosome-scale and haplotype-resolved genome assembly of a tetraploid potato cultivar.</title>
        <authorList>
            <person name="Sun H."/>
            <person name="Jiao W.-B."/>
            <person name="Krause K."/>
            <person name="Campoy J.A."/>
            <person name="Goel M."/>
            <person name="Folz-Donahue K."/>
            <person name="Kukat C."/>
            <person name="Huettel B."/>
            <person name="Schneeberger K."/>
        </authorList>
    </citation>
    <scope>NUCLEOTIDE SEQUENCE [LARGE SCALE GENOMIC DNA]</scope>
    <source>
        <strain evidence="2">SolTubOtavaFocal</strain>
        <tissue evidence="2">Leaves</tissue>
    </source>
</reference>
<dbReference type="Proteomes" id="UP000826656">
    <property type="component" value="Unassembled WGS sequence"/>
</dbReference>
<feature type="region of interest" description="Disordered" evidence="1">
    <location>
        <begin position="48"/>
        <end position="105"/>
    </location>
</feature>
<keyword evidence="3" id="KW-1185">Reference proteome</keyword>
<feature type="region of interest" description="Disordered" evidence="1">
    <location>
        <begin position="169"/>
        <end position="208"/>
    </location>
</feature>
<evidence type="ECO:0000256" key="1">
    <source>
        <dbReference type="SAM" id="MobiDB-lite"/>
    </source>
</evidence>
<dbReference type="PANTHER" id="PTHR35046">
    <property type="entry name" value="ZINC KNUCKLE (CCHC-TYPE) FAMILY PROTEIN"/>
    <property type="match status" value="1"/>
</dbReference>
<dbReference type="PANTHER" id="PTHR35046:SF21">
    <property type="entry name" value="RETROTRANSPOSON GAG DOMAIN-CONTAINING PROTEIN-RELATED"/>
    <property type="match status" value="1"/>
</dbReference>
<comment type="caution">
    <text evidence="2">The sequence shown here is derived from an EMBL/GenBank/DDBJ whole genome shotgun (WGS) entry which is preliminary data.</text>
</comment>